<reference evidence="2" key="2">
    <citation type="journal article" date="2015" name="Data Brief">
        <title>Shoot transcriptome of the giant reed, Arundo donax.</title>
        <authorList>
            <person name="Barrero R.A."/>
            <person name="Guerrero F.D."/>
            <person name="Moolhuijzen P."/>
            <person name="Goolsby J.A."/>
            <person name="Tidwell J."/>
            <person name="Bellgard S.E."/>
            <person name="Bellgard M.I."/>
        </authorList>
    </citation>
    <scope>NUCLEOTIDE SEQUENCE</scope>
    <source>
        <tissue evidence="2">Shoot tissue taken approximately 20 cm above the soil surface</tissue>
    </source>
</reference>
<proteinExistence type="predicted"/>
<feature type="compositionally biased region" description="Basic residues" evidence="1">
    <location>
        <begin position="38"/>
        <end position="56"/>
    </location>
</feature>
<feature type="region of interest" description="Disordered" evidence="1">
    <location>
        <begin position="14"/>
        <end position="83"/>
    </location>
</feature>
<reference evidence="2" key="1">
    <citation type="submission" date="2014-09" db="EMBL/GenBank/DDBJ databases">
        <authorList>
            <person name="Magalhaes I.L.F."/>
            <person name="Oliveira U."/>
            <person name="Santos F.R."/>
            <person name="Vidigal T.H.D.A."/>
            <person name="Brescovit A.D."/>
            <person name="Santos A.J."/>
        </authorList>
    </citation>
    <scope>NUCLEOTIDE SEQUENCE</scope>
    <source>
        <tissue evidence="2">Shoot tissue taken approximately 20 cm above the soil surface</tissue>
    </source>
</reference>
<evidence type="ECO:0000313" key="2">
    <source>
        <dbReference type="EMBL" id="JAE34878.1"/>
    </source>
</evidence>
<dbReference type="EMBL" id="GBRH01163018">
    <property type="protein sequence ID" value="JAE34878.1"/>
    <property type="molecule type" value="Transcribed_RNA"/>
</dbReference>
<evidence type="ECO:0000256" key="1">
    <source>
        <dbReference type="SAM" id="MobiDB-lite"/>
    </source>
</evidence>
<feature type="compositionally biased region" description="Basic and acidic residues" evidence="1">
    <location>
        <begin position="64"/>
        <end position="83"/>
    </location>
</feature>
<sequence length="115" mass="13340">MFLAINLLGREPLRGNAAALPERGGEQRQPIFQPRTPARTHRRRRLWAGRRSRRRRRGEEEEQHEEREREDEAVGHGDGGERGKARFLGSWEVSSVGNLWRFGVPFLELGLDWTA</sequence>
<accession>A0A0A9HPN0</accession>
<name>A0A0A9HPN0_ARUDO</name>
<organism evidence="2">
    <name type="scientific">Arundo donax</name>
    <name type="common">Giant reed</name>
    <name type="synonym">Donax arundinaceus</name>
    <dbReference type="NCBI Taxonomy" id="35708"/>
    <lineage>
        <taxon>Eukaryota</taxon>
        <taxon>Viridiplantae</taxon>
        <taxon>Streptophyta</taxon>
        <taxon>Embryophyta</taxon>
        <taxon>Tracheophyta</taxon>
        <taxon>Spermatophyta</taxon>
        <taxon>Magnoliopsida</taxon>
        <taxon>Liliopsida</taxon>
        <taxon>Poales</taxon>
        <taxon>Poaceae</taxon>
        <taxon>PACMAD clade</taxon>
        <taxon>Arundinoideae</taxon>
        <taxon>Arundineae</taxon>
        <taxon>Arundo</taxon>
    </lineage>
</organism>
<protein>
    <submittedName>
        <fullName evidence="2">APRL7</fullName>
    </submittedName>
</protein>
<dbReference type="AlphaFoldDB" id="A0A0A9HPN0"/>